<reference evidence="2" key="1">
    <citation type="submission" date="2017-03" db="EMBL/GenBank/DDBJ databases">
        <title>Phytopthora megakarya and P. palmivora, two closely related causual agents of cacao black pod achieved similar genome size and gene model numbers by different mechanisms.</title>
        <authorList>
            <person name="Ali S."/>
            <person name="Shao J."/>
            <person name="Larry D.J."/>
            <person name="Kronmiller B."/>
            <person name="Shen D."/>
            <person name="Strem M.D."/>
            <person name="Melnick R.L."/>
            <person name="Guiltinan M.J."/>
            <person name="Tyler B.M."/>
            <person name="Meinhardt L.W."/>
            <person name="Bailey B.A."/>
        </authorList>
    </citation>
    <scope>NUCLEOTIDE SEQUENCE [LARGE SCALE GENOMIC DNA]</scope>
    <source>
        <strain evidence="2">zdho120</strain>
    </source>
</reference>
<evidence type="ECO:0000313" key="1">
    <source>
        <dbReference type="EMBL" id="OWZ06620.1"/>
    </source>
</evidence>
<accession>A0A225VQ11</accession>
<proteinExistence type="predicted"/>
<evidence type="ECO:0000313" key="2">
    <source>
        <dbReference type="Proteomes" id="UP000198211"/>
    </source>
</evidence>
<sequence length="135" mass="15135">MLTVRSDAVKFKALPGVCIRVFDIRFGSKGLSIRHFARFSPDEASPGCKPVVPTLTTYRQRQSLKEQLPLQVSAALWTQPECFIRTHANTVAKFLRVDGSCPSDRGHFVPKKLAVIVKSEINKRFGGLKTEHQQL</sequence>
<name>A0A225VQ11_9STRA</name>
<dbReference type="OrthoDB" id="10556619at2759"/>
<dbReference type="AlphaFoldDB" id="A0A225VQ11"/>
<dbReference type="EMBL" id="NBNE01003883">
    <property type="protein sequence ID" value="OWZ06620.1"/>
    <property type="molecule type" value="Genomic_DNA"/>
</dbReference>
<gene>
    <name evidence="1" type="ORF">PHMEG_00021102</name>
</gene>
<organism evidence="1 2">
    <name type="scientific">Phytophthora megakarya</name>
    <dbReference type="NCBI Taxonomy" id="4795"/>
    <lineage>
        <taxon>Eukaryota</taxon>
        <taxon>Sar</taxon>
        <taxon>Stramenopiles</taxon>
        <taxon>Oomycota</taxon>
        <taxon>Peronosporomycetes</taxon>
        <taxon>Peronosporales</taxon>
        <taxon>Peronosporaceae</taxon>
        <taxon>Phytophthora</taxon>
    </lineage>
</organism>
<dbReference type="Proteomes" id="UP000198211">
    <property type="component" value="Unassembled WGS sequence"/>
</dbReference>
<comment type="caution">
    <text evidence="1">The sequence shown here is derived from an EMBL/GenBank/DDBJ whole genome shotgun (WGS) entry which is preliminary data.</text>
</comment>
<keyword evidence="2" id="KW-1185">Reference proteome</keyword>
<protein>
    <submittedName>
        <fullName evidence="1">Uncharacterized protein</fullName>
    </submittedName>
</protein>